<dbReference type="AlphaFoldDB" id="A0AAV1YRB7"/>
<comment type="caution">
    <text evidence="1">The sequence shown here is derived from an EMBL/GenBank/DDBJ whole genome shotgun (WGS) entry which is preliminary data.</text>
</comment>
<protein>
    <submittedName>
        <fullName evidence="1">Uncharacterized protein</fullName>
    </submittedName>
</protein>
<dbReference type="Proteomes" id="UP001497382">
    <property type="component" value="Unassembled WGS sequence"/>
</dbReference>
<proteinExistence type="predicted"/>
<name>A0AAV1YRB7_9ARAC</name>
<gene>
    <name evidence="1" type="ORF">LARSCL_LOCUS350</name>
</gene>
<keyword evidence="2" id="KW-1185">Reference proteome</keyword>
<sequence>MMFSKRENPYTFSRFVDDYGRYLMKRYNLKWRSCFITPPGIINLQTIPHKFILQIGNVCTSSYILRKLLVERFSNDFNIALFWNQDSNVNAMLYVKRCARIILSLTDNPLLLCAFAGQVSTLSAMENHADIAHLPLQALSEILYEENLVNTDKKWENFCEVDYIPNEHCLETEQQSLVSSYPNGVSLSCESFQDKLLAYWSRKSSSNKCRTLSYTVFSAKL</sequence>
<organism evidence="1 2">
    <name type="scientific">Larinioides sclopetarius</name>
    <dbReference type="NCBI Taxonomy" id="280406"/>
    <lineage>
        <taxon>Eukaryota</taxon>
        <taxon>Metazoa</taxon>
        <taxon>Ecdysozoa</taxon>
        <taxon>Arthropoda</taxon>
        <taxon>Chelicerata</taxon>
        <taxon>Arachnida</taxon>
        <taxon>Araneae</taxon>
        <taxon>Araneomorphae</taxon>
        <taxon>Entelegynae</taxon>
        <taxon>Araneoidea</taxon>
        <taxon>Araneidae</taxon>
        <taxon>Larinioides</taxon>
    </lineage>
</organism>
<dbReference type="EMBL" id="CAXIEN010000002">
    <property type="protein sequence ID" value="CAL1261369.1"/>
    <property type="molecule type" value="Genomic_DNA"/>
</dbReference>
<reference evidence="1 2" key="1">
    <citation type="submission" date="2024-04" db="EMBL/GenBank/DDBJ databases">
        <authorList>
            <person name="Rising A."/>
            <person name="Reimegard J."/>
            <person name="Sonavane S."/>
            <person name="Akerstrom W."/>
            <person name="Nylinder S."/>
            <person name="Hedman E."/>
            <person name="Kallberg Y."/>
        </authorList>
    </citation>
    <scope>NUCLEOTIDE SEQUENCE [LARGE SCALE GENOMIC DNA]</scope>
</reference>
<accession>A0AAV1YRB7</accession>
<evidence type="ECO:0000313" key="1">
    <source>
        <dbReference type="EMBL" id="CAL1261369.1"/>
    </source>
</evidence>
<evidence type="ECO:0000313" key="2">
    <source>
        <dbReference type="Proteomes" id="UP001497382"/>
    </source>
</evidence>